<sequence length="195" mass="20897">MEAIAHTSSARRAIMKQVVCSFDSGGLAVPTGSLDRAAMPWMTRYVIDIKDCHISISTSLDPNGCTPTAIKINAWTASALLVLSADRNTSAATASPTRLAEPNVTPVAKTIPGVRSFAERVDIASLVGRARRSPGKATIVDYPDGSMQRGSPRARKIANGRVFGDEEEDGDDEAKHHTTRPDKEKTSPRKAGPWN</sequence>
<evidence type="ECO:0000256" key="1">
    <source>
        <dbReference type="SAM" id="MobiDB-lite"/>
    </source>
</evidence>
<name>A0A218ZC41_9HELO</name>
<gene>
    <name evidence="2" type="ORF">B2J93_8056</name>
</gene>
<keyword evidence="2" id="KW-0418">Kinase</keyword>
<dbReference type="GO" id="GO:0016301">
    <property type="term" value="F:kinase activity"/>
    <property type="evidence" value="ECO:0007669"/>
    <property type="project" value="UniProtKB-KW"/>
</dbReference>
<keyword evidence="2" id="KW-0808">Transferase</keyword>
<reference evidence="2 3" key="1">
    <citation type="submission" date="2017-04" db="EMBL/GenBank/DDBJ databases">
        <title>Draft genome sequence of Marssonina coronaria NL1: causal agent of apple blotch.</title>
        <authorList>
            <person name="Cheng Q."/>
        </authorList>
    </citation>
    <scope>NUCLEOTIDE SEQUENCE [LARGE SCALE GENOMIC DNA]</scope>
    <source>
        <strain evidence="2 3">NL1</strain>
    </source>
</reference>
<protein>
    <submittedName>
        <fullName evidence="2">Thiamine-monophosphate kinase</fullName>
    </submittedName>
</protein>
<organism evidence="2 3">
    <name type="scientific">Diplocarpon coronariae</name>
    <dbReference type="NCBI Taxonomy" id="2795749"/>
    <lineage>
        <taxon>Eukaryota</taxon>
        <taxon>Fungi</taxon>
        <taxon>Dikarya</taxon>
        <taxon>Ascomycota</taxon>
        <taxon>Pezizomycotina</taxon>
        <taxon>Leotiomycetes</taxon>
        <taxon>Helotiales</taxon>
        <taxon>Drepanopezizaceae</taxon>
        <taxon>Diplocarpon</taxon>
    </lineage>
</organism>
<dbReference type="EMBL" id="MZNU01000076">
    <property type="protein sequence ID" value="OWP05314.1"/>
    <property type="molecule type" value="Genomic_DNA"/>
</dbReference>
<dbReference type="AlphaFoldDB" id="A0A218ZC41"/>
<comment type="caution">
    <text evidence="2">The sequence shown here is derived from an EMBL/GenBank/DDBJ whole genome shotgun (WGS) entry which is preliminary data.</text>
</comment>
<dbReference type="InParanoid" id="A0A218ZC41"/>
<proteinExistence type="predicted"/>
<evidence type="ECO:0000313" key="2">
    <source>
        <dbReference type="EMBL" id="OWP05314.1"/>
    </source>
</evidence>
<accession>A0A218ZC41</accession>
<evidence type="ECO:0000313" key="3">
    <source>
        <dbReference type="Proteomes" id="UP000242519"/>
    </source>
</evidence>
<feature type="compositionally biased region" description="Basic and acidic residues" evidence="1">
    <location>
        <begin position="173"/>
        <end position="187"/>
    </location>
</feature>
<keyword evidence="3" id="KW-1185">Reference proteome</keyword>
<feature type="region of interest" description="Disordered" evidence="1">
    <location>
        <begin position="136"/>
        <end position="195"/>
    </location>
</feature>
<dbReference type="Proteomes" id="UP000242519">
    <property type="component" value="Unassembled WGS sequence"/>
</dbReference>